<name>A0ABX2FI50_9PSEU</name>
<dbReference type="Gene3D" id="1.10.10.60">
    <property type="entry name" value="Homeodomain-like"/>
    <property type="match status" value="1"/>
</dbReference>
<evidence type="ECO:0000313" key="6">
    <source>
        <dbReference type="Proteomes" id="UP000763557"/>
    </source>
</evidence>
<organism evidence="5 6">
    <name type="scientific">Kibdelosporangium persicum</name>
    <dbReference type="NCBI Taxonomy" id="2698649"/>
    <lineage>
        <taxon>Bacteria</taxon>
        <taxon>Bacillati</taxon>
        <taxon>Actinomycetota</taxon>
        <taxon>Actinomycetes</taxon>
        <taxon>Pseudonocardiales</taxon>
        <taxon>Pseudonocardiaceae</taxon>
        <taxon>Kibdelosporangium</taxon>
    </lineage>
</organism>
<dbReference type="InterPro" id="IPR003313">
    <property type="entry name" value="AraC-bd"/>
</dbReference>
<dbReference type="SUPFAM" id="SSF51215">
    <property type="entry name" value="Regulatory protein AraC"/>
    <property type="match status" value="1"/>
</dbReference>
<dbReference type="InterPro" id="IPR050204">
    <property type="entry name" value="AraC_XylS_family_regulators"/>
</dbReference>
<dbReference type="PROSITE" id="PS01124">
    <property type="entry name" value="HTH_ARAC_FAMILY_2"/>
    <property type="match status" value="1"/>
</dbReference>
<keyword evidence="1" id="KW-0805">Transcription regulation</keyword>
<evidence type="ECO:0000256" key="3">
    <source>
        <dbReference type="ARBA" id="ARBA00023163"/>
    </source>
</evidence>
<keyword evidence="6" id="KW-1185">Reference proteome</keyword>
<dbReference type="Pfam" id="PF12833">
    <property type="entry name" value="HTH_18"/>
    <property type="match status" value="1"/>
</dbReference>
<dbReference type="InterPro" id="IPR037923">
    <property type="entry name" value="HTH-like"/>
</dbReference>
<sequence length="272" mass="30086">MGHNERVEWVRYRRLADRPVEAMHAHFEQHSYHMHSHDTYSFGLTELGAQTFGCRGSRRTSAAGMVMAFNPDEPHDGHAETEHGFTYRIIHIGPSLVTDVLSDQAGRSAGMPLFTEPVLHDPVLARALDRLYNSLSDEASALAKDEALAETVAALVRRAAMSAPVPVVQPLANVRRARELLDAEYLSAVGAEDLATAAGCSRFALYRAFKATYGMSPSDYQRLLRLRAARRLIASGTAPAEAAVRSGFADQAHLTRWFRRYYGITPGTYQRA</sequence>
<evidence type="ECO:0000313" key="5">
    <source>
        <dbReference type="EMBL" id="NRN70547.1"/>
    </source>
</evidence>
<dbReference type="SMART" id="SM00342">
    <property type="entry name" value="HTH_ARAC"/>
    <property type="match status" value="1"/>
</dbReference>
<proteinExistence type="predicted"/>
<feature type="domain" description="HTH araC/xylS-type" evidence="4">
    <location>
        <begin position="175"/>
        <end position="272"/>
    </location>
</feature>
<accession>A0ABX2FI50</accession>
<comment type="caution">
    <text evidence="5">The sequence shown here is derived from an EMBL/GenBank/DDBJ whole genome shotgun (WGS) entry which is preliminary data.</text>
</comment>
<dbReference type="InterPro" id="IPR009057">
    <property type="entry name" value="Homeodomain-like_sf"/>
</dbReference>
<dbReference type="PANTHER" id="PTHR46796">
    <property type="entry name" value="HTH-TYPE TRANSCRIPTIONAL ACTIVATOR RHAS-RELATED"/>
    <property type="match status" value="1"/>
</dbReference>
<reference evidence="5 6" key="1">
    <citation type="submission" date="2020-01" db="EMBL/GenBank/DDBJ databases">
        <title>Kibdelosporangium persica a novel Actinomycetes from a hot desert in Iran.</title>
        <authorList>
            <person name="Safaei N."/>
            <person name="Zaburannyi N."/>
            <person name="Mueller R."/>
            <person name="Wink J."/>
        </authorList>
    </citation>
    <scope>NUCLEOTIDE SEQUENCE [LARGE SCALE GENOMIC DNA]</scope>
    <source>
        <strain evidence="5 6">4NS15</strain>
    </source>
</reference>
<evidence type="ECO:0000256" key="2">
    <source>
        <dbReference type="ARBA" id="ARBA00023125"/>
    </source>
</evidence>
<dbReference type="Pfam" id="PF02311">
    <property type="entry name" value="AraC_binding"/>
    <property type="match status" value="1"/>
</dbReference>
<protein>
    <submittedName>
        <fullName evidence="5">HTH-type transcriptional repressor of iron proteins A</fullName>
    </submittedName>
</protein>
<gene>
    <name evidence="5" type="ORF">GC106_78180</name>
</gene>
<dbReference type="SUPFAM" id="SSF46689">
    <property type="entry name" value="Homeodomain-like"/>
    <property type="match status" value="2"/>
</dbReference>
<keyword evidence="3" id="KW-0804">Transcription</keyword>
<evidence type="ECO:0000256" key="1">
    <source>
        <dbReference type="ARBA" id="ARBA00023015"/>
    </source>
</evidence>
<evidence type="ECO:0000259" key="4">
    <source>
        <dbReference type="PROSITE" id="PS01124"/>
    </source>
</evidence>
<dbReference type="Proteomes" id="UP000763557">
    <property type="component" value="Unassembled WGS sequence"/>
</dbReference>
<keyword evidence="2" id="KW-0238">DNA-binding</keyword>
<dbReference type="InterPro" id="IPR018060">
    <property type="entry name" value="HTH_AraC"/>
</dbReference>
<dbReference type="EMBL" id="JAAATY010000040">
    <property type="protein sequence ID" value="NRN70547.1"/>
    <property type="molecule type" value="Genomic_DNA"/>
</dbReference>
<dbReference type="PANTHER" id="PTHR46796:SF2">
    <property type="entry name" value="TRANSCRIPTIONAL REGULATORY PROTEIN"/>
    <property type="match status" value="1"/>
</dbReference>